<dbReference type="GO" id="GO:0016491">
    <property type="term" value="F:oxidoreductase activity"/>
    <property type="evidence" value="ECO:0007669"/>
    <property type="project" value="InterPro"/>
</dbReference>
<dbReference type="Gene3D" id="3.40.30.10">
    <property type="entry name" value="Glutaredoxin"/>
    <property type="match status" value="1"/>
</dbReference>
<evidence type="ECO:0000313" key="3">
    <source>
        <dbReference type="Proteomes" id="UP000642180"/>
    </source>
</evidence>
<evidence type="ECO:0000313" key="2">
    <source>
        <dbReference type="EMBL" id="GGI18768.1"/>
    </source>
</evidence>
<organism evidence="2 3">
    <name type="scientific">Oxalicibacterium faecigallinarum</name>
    <dbReference type="NCBI Taxonomy" id="573741"/>
    <lineage>
        <taxon>Bacteria</taxon>
        <taxon>Pseudomonadati</taxon>
        <taxon>Pseudomonadota</taxon>
        <taxon>Betaproteobacteria</taxon>
        <taxon>Burkholderiales</taxon>
        <taxon>Oxalobacteraceae</taxon>
        <taxon>Oxalicibacterium</taxon>
    </lineage>
</organism>
<evidence type="ECO:0000259" key="1">
    <source>
        <dbReference type="Pfam" id="PF01323"/>
    </source>
</evidence>
<dbReference type="Pfam" id="PF01323">
    <property type="entry name" value="DSBA"/>
    <property type="match status" value="1"/>
</dbReference>
<keyword evidence="3" id="KW-1185">Reference proteome</keyword>
<feature type="domain" description="DSBA-like thioredoxin" evidence="1">
    <location>
        <begin position="6"/>
        <end position="204"/>
    </location>
</feature>
<protein>
    <submittedName>
        <fullName evidence="2">DsbA family protein</fullName>
    </submittedName>
</protein>
<dbReference type="CDD" id="cd03025">
    <property type="entry name" value="DsbA_FrnE_like"/>
    <property type="match status" value="1"/>
</dbReference>
<dbReference type="SUPFAM" id="SSF52833">
    <property type="entry name" value="Thioredoxin-like"/>
    <property type="match status" value="1"/>
</dbReference>
<dbReference type="InterPro" id="IPR036249">
    <property type="entry name" value="Thioredoxin-like_sf"/>
</dbReference>
<dbReference type="EMBL" id="BMDI01000001">
    <property type="protein sequence ID" value="GGI18768.1"/>
    <property type="molecule type" value="Genomic_DNA"/>
</dbReference>
<dbReference type="Proteomes" id="UP000642180">
    <property type="component" value="Unassembled WGS sequence"/>
</dbReference>
<proteinExistence type="predicted"/>
<sequence length="222" mass="24523">MAKLIYVADPMCSWCYGFGPELATLLHGLPEVPLELIVGGLRAYNTKPMDDALRTTLGKHWKKVGETTGLPFSDAGLQIRHFVYDTEPACRAISATGLLAPQSALTVFQAIQHAFYAKGLDITKGEVLAEIAVQVLEQDGVQIDQAEFLKTWASEEARSLTREDFEQAKRWGVTGFPTLILEHRGELHLVTAGFTRTEDLIQRLQAIIDQSSATEAPVNQDR</sequence>
<gene>
    <name evidence="2" type="ORF">GCM10008066_15730</name>
</gene>
<dbReference type="PANTHER" id="PTHR13887:SF54">
    <property type="entry name" value="DSBA FAMILY PROTEIN"/>
    <property type="match status" value="1"/>
</dbReference>
<comment type="caution">
    <text evidence="2">The sequence shown here is derived from an EMBL/GenBank/DDBJ whole genome shotgun (WGS) entry which is preliminary data.</text>
</comment>
<dbReference type="InterPro" id="IPR001853">
    <property type="entry name" value="DSBA-like_thioredoxin_dom"/>
</dbReference>
<dbReference type="PANTHER" id="PTHR13887">
    <property type="entry name" value="GLUTATHIONE S-TRANSFERASE KAPPA"/>
    <property type="match status" value="1"/>
</dbReference>
<accession>A0A8J3AQ88</accession>
<dbReference type="AlphaFoldDB" id="A0A8J3AQ88"/>
<dbReference type="RefSeq" id="WP_188380688.1">
    <property type="nucleotide sequence ID" value="NZ_BMDI01000001.1"/>
</dbReference>
<name>A0A8J3AQ88_9BURK</name>
<dbReference type="Gene3D" id="1.10.472.60">
    <property type="entry name" value="putative protein disulfide isomerase domain"/>
    <property type="match status" value="1"/>
</dbReference>
<reference evidence="3" key="1">
    <citation type="journal article" date="2019" name="Int. J. Syst. Evol. Microbiol.">
        <title>The Global Catalogue of Microorganisms (GCM) 10K type strain sequencing project: providing services to taxonomists for standard genome sequencing and annotation.</title>
        <authorList>
            <consortium name="The Broad Institute Genomics Platform"/>
            <consortium name="The Broad Institute Genome Sequencing Center for Infectious Disease"/>
            <person name="Wu L."/>
            <person name="Ma J."/>
        </authorList>
    </citation>
    <scope>NUCLEOTIDE SEQUENCE [LARGE SCALE GENOMIC DNA]</scope>
    <source>
        <strain evidence="3">CCM 2767</strain>
    </source>
</reference>